<dbReference type="OrthoDB" id="19068at2157"/>
<comment type="similarity">
    <text evidence="2">Belongs to the CitM (TC 2.A.11) transporter family.</text>
</comment>
<organism evidence="10 11">
    <name type="scientific">Halobellus salinus</name>
    <dbReference type="NCBI Taxonomy" id="931585"/>
    <lineage>
        <taxon>Archaea</taxon>
        <taxon>Methanobacteriati</taxon>
        <taxon>Methanobacteriota</taxon>
        <taxon>Stenosarchaea group</taxon>
        <taxon>Halobacteria</taxon>
        <taxon>Halobacteriales</taxon>
        <taxon>Haloferacaceae</taxon>
        <taxon>Halobellus</taxon>
    </lineage>
</organism>
<feature type="transmembrane region" description="Helical" evidence="8">
    <location>
        <begin position="397"/>
        <end position="417"/>
    </location>
</feature>
<dbReference type="PANTHER" id="PTHR43302">
    <property type="entry name" value="TRANSPORTER ARSB-RELATED"/>
    <property type="match status" value="1"/>
</dbReference>
<reference evidence="10" key="1">
    <citation type="journal article" date="2014" name="Int. J. Syst. Evol. Microbiol.">
        <title>Complete genome sequence of Corynebacterium casei LMG S-19264T (=DSM 44701T), isolated from a smear-ripened cheese.</title>
        <authorList>
            <consortium name="US DOE Joint Genome Institute (JGI-PGF)"/>
            <person name="Walter F."/>
            <person name="Albersmeier A."/>
            <person name="Kalinowski J."/>
            <person name="Ruckert C."/>
        </authorList>
    </citation>
    <scope>NUCLEOTIDE SEQUENCE</scope>
    <source>
        <strain evidence="10">JCM 14359</strain>
    </source>
</reference>
<dbReference type="EMBL" id="BMOC01000024">
    <property type="protein sequence ID" value="GGJ15790.1"/>
    <property type="molecule type" value="Genomic_DNA"/>
</dbReference>
<keyword evidence="6 8" id="KW-1133">Transmembrane helix</keyword>
<feature type="transmembrane region" description="Helical" evidence="8">
    <location>
        <begin position="115"/>
        <end position="141"/>
    </location>
</feature>
<evidence type="ECO:0000256" key="7">
    <source>
        <dbReference type="ARBA" id="ARBA00023136"/>
    </source>
</evidence>
<dbReference type="GO" id="GO:0005886">
    <property type="term" value="C:plasma membrane"/>
    <property type="evidence" value="ECO:0007669"/>
    <property type="project" value="UniProtKB-SubCell"/>
</dbReference>
<evidence type="ECO:0000256" key="1">
    <source>
        <dbReference type="ARBA" id="ARBA00004651"/>
    </source>
</evidence>
<feature type="transmembrane region" description="Helical" evidence="8">
    <location>
        <begin position="311"/>
        <end position="338"/>
    </location>
</feature>
<evidence type="ECO:0000256" key="4">
    <source>
        <dbReference type="ARBA" id="ARBA00022475"/>
    </source>
</evidence>
<evidence type="ECO:0000313" key="10">
    <source>
        <dbReference type="EMBL" id="GGJ15790.1"/>
    </source>
</evidence>
<dbReference type="InterPro" id="IPR000802">
    <property type="entry name" value="Arsenical_pump_ArsB"/>
</dbReference>
<feature type="transmembrane region" description="Helical" evidence="8">
    <location>
        <begin position="161"/>
        <end position="181"/>
    </location>
</feature>
<evidence type="ECO:0000256" key="8">
    <source>
        <dbReference type="SAM" id="Phobius"/>
    </source>
</evidence>
<keyword evidence="3" id="KW-0813">Transport</keyword>
<evidence type="ECO:0000259" key="9">
    <source>
        <dbReference type="Pfam" id="PF03600"/>
    </source>
</evidence>
<dbReference type="InterPro" id="IPR004680">
    <property type="entry name" value="Cit_transptr-like_dom"/>
</dbReference>
<evidence type="ECO:0000256" key="2">
    <source>
        <dbReference type="ARBA" id="ARBA00009843"/>
    </source>
</evidence>
<name>A0A830EIU0_9EURY</name>
<feature type="transmembrane region" description="Helical" evidence="8">
    <location>
        <begin position="250"/>
        <end position="267"/>
    </location>
</feature>
<sequence length="479" mass="53362">MVLEIPTPAFILLLTVASVLLIVNDHRTSVEQRLRARFGVDRDWWIPVVAFTIAVSLSLVGLPAIRTAFVEKFDIIVLIFSFGIMSEGLGASGFFRYIAYKIVALCEGNSTRLVLYLFTMTSVVTLFTTNDIVVLVLTPVIVEICFQAGIRNTRPILLSQFVAANTLSMGLLIGSPTNIIISEELGINFFEYLAMMLLPAIVAFGSSFLLITLLIRVTESDATTAFDDLHIQPEYTMPAEVPEPYFTTQMRNWILIFVTFVVLVAVVTFMRVSLFWCAIPSMIIAIGYWYTSDEHEAPVVQPLKRLPYGVFFFGMTFFVFAEAFARSPVVETVLIPFLQQFFAESPVRAGVLGVFGSGILVNVFNDLPAAALIANVLSRLEFSSFISRTLLIQSSLVGLNIGTYVTQVGALAGLIWFNQLRIQRAKQREYFPDLVGEMSFPSRGDLVRYGLLHFVFTGLSVGLFLIFVWVFLSVLIGPY</sequence>
<gene>
    <name evidence="10" type="ORF">GCM10008995_27020</name>
</gene>
<evidence type="ECO:0000256" key="3">
    <source>
        <dbReference type="ARBA" id="ARBA00022448"/>
    </source>
</evidence>
<dbReference type="Pfam" id="PF03600">
    <property type="entry name" value="CitMHS"/>
    <property type="match status" value="1"/>
</dbReference>
<feature type="domain" description="Citrate transporter-like" evidence="9">
    <location>
        <begin position="46"/>
        <end position="378"/>
    </location>
</feature>
<feature type="transmembrane region" description="Helical" evidence="8">
    <location>
        <begin position="451"/>
        <end position="476"/>
    </location>
</feature>
<feature type="transmembrane region" description="Helical" evidence="8">
    <location>
        <begin position="6"/>
        <end position="23"/>
    </location>
</feature>
<keyword evidence="5 8" id="KW-0812">Transmembrane</keyword>
<comment type="caution">
    <text evidence="10">The sequence shown here is derived from an EMBL/GenBank/DDBJ whole genome shotgun (WGS) entry which is preliminary data.</text>
</comment>
<evidence type="ECO:0000313" key="11">
    <source>
        <dbReference type="Proteomes" id="UP000653099"/>
    </source>
</evidence>
<evidence type="ECO:0000256" key="6">
    <source>
        <dbReference type="ARBA" id="ARBA00022989"/>
    </source>
</evidence>
<dbReference type="PRINTS" id="PR00758">
    <property type="entry name" value="ARSENICPUMP"/>
</dbReference>
<feature type="transmembrane region" description="Helical" evidence="8">
    <location>
        <begin position="75"/>
        <end position="95"/>
    </location>
</feature>
<proteinExistence type="inferred from homology"/>
<dbReference type="AlphaFoldDB" id="A0A830EIU0"/>
<feature type="transmembrane region" description="Helical" evidence="8">
    <location>
        <begin position="350"/>
        <end position="377"/>
    </location>
</feature>
<dbReference type="PANTHER" id="PTHR43302:SF5">
    <property type="entry name" value="TRANSPORTER ARSB-RELATED"/>
    <property type="match status" value="1"/>
</dbReference>
<dbReference type="Proteomes" id="UP000653099">
    <property type="component" value="Unassembled WGS sequence"/>
</dbReference>
<accession>A0A830EIU0</accession>
<keyword evidence="4" id="KW-1003">Cell membrane</keyword>
<feature type="transmembrane region" description="Helical" evidence="8">
    <location>
        <begin position="44"/>
        <end position="69"/>
    </location>
</feature>
<feature type="transmembrane region" description="Helical" evidence="8">
    <location>
        <begin position="193"/>
        <end position="215"/>
    </location>
</feature>
<protein>
    <submittedName>
        <fullName evidence="10">Arsenical pump membrane protein</fullName>
    </submittedName>
</protein>
<dbReference type="RefSeq" id="WP_188788316.1">
    <property type="nucleotide sequence ID" value="NZ_BMOC01000024.1"/>
</dbReference>
<comment type="subcellular location">
    <subcellularLocation>
        <location evidence="1">Cell membrane</location>
        <topology evidence="1">Multi-pass membrane protein</topology>
    </subcellularLocation>
</comment>
<dbReference type="GO" id="GO:0015105">
    <property type="term" value="F:arsenite transmembrane transporter activity"/>
    <property type="evidence" value="ECO:0007669"/>
    <property type="project" value="InterPro"/>
</dbReference>
<keyword evidence="7 8" id="KW-0472">Membrane</keyword>
<keyword evidence="11" id="KW-1185">Reference proteome</keyword>
<reference evidence="10" key="2">
    <citation type="submission" date="2020-09" db="EMBL/GenBank/DDBJ databases">
        <authorList>
            <person name="Sun Q."/>
            <person name="Ohkuma M."/>
        </authorList>
    </citation>
    <scope>NUCLEOTIDE SEQUENCE</scope>
    <source>
        <strain evidence="10">JCM 14359</strain>
    </source>
</reference>
<evidence type="ECO:0000256" key="5">
    <source>
        <dbReference type="ARBA" id="ARBA00022692"/>
    </source>
</evidence>